<evidence type="ECO:0000256" key="1">
    <source>
        <dbReference type="ARBA" id="ARBA00022729"/>
    </source>
</evidence>
<keyword evidence="2" id="KW-1015">Disulfide bond</keyword>
<evidence type="ECO:0000256" key="2">
    <source>
        <dbReference type="ARBA" id="ARBA00023157"/>
    </source>
</evidence>
<dbReference type="PROSITE" id="PS51034">
    <property type="entry name" value="ZP_2"/>
    <property type="match status" value="1"/>
</dbReference>
<dbReference type="PANTHER" id="PTHR14002">
    <property type="entry name" value="ENDOGLIN/TGF-BETA RECEPTOR TYPE III"/>
    <property type="match status" value="1"/>
</dbReference>
<dbReference type="EMBL" id="MU826354">
    <property type="protein sequence ID" value="KAJ7380108.1"/>
    <property type="molecule type" value="Genomic_DNA"/>
</dbReference>
<dbReference type="OrthoDB" id="5984948at2759"/>
<keyword evidence="1" id="KW-0732">Signal</keyword>
<evidence type="ECO:0000259" key="5">
    <source>
        <dbReference type="PROSITE" id="PS51034"/>
    </source>
</evidence>
<gene>
    <name evidence="6" type="ORF">OS493_010819</name>
</gene>
<name>A0A9W9ZGL5_9CNID</name>
<comment type="caution">
    <text evidence="6">The sequence shown here is derived from an EMBL/GenBank/DDBJ whole genome shotgun (WGS) entry which is preliminary data.</text>
</comment>
<dbReference type="Gene3D" id="2.60.40.4100">
    <property type="entry name" value="Zona pellucida, ZP-C domain"/>
    <property type="match status" value="1"/>
</dbReference>
<keyword evidence="4" id="KW-0472">Membrane</keyword>
<keyword evidence="4" id="KW-1133">Transmembrane helix</keyword>
<keyword evidence="7" id="KW-1185">Reference proteome</keyword>
<reference evidence="6" key="1">
    <citation type="submission" date="2023-01" db="EMBL/GenBank/DDBJ databases">
        <title>Genome assembly of the deep-sea coral Lophelia pertusa.</title>
        <authorList>
            <person name="Herrera S."/>
            <person name="Cordes E."/>
        </authorList>
    </citation>
    <scope>NUCLEOTIDE SEQUENCE</scope>
    <source>
        <strain evidence="6">USNM1676648</strain>
        <tissue evidence="6">Polyp</tissue>
    </source>
</reference>
<evidence type="ECO:0000313" key="7">
    <source>
        <dbReference type="Proteomes" id="UP001163046"/>
    </source>
</evidence>
<dbReference type="InterPro" id="IPR048290">
    <property type="entry name" value="ZP_chr"/>
</dbReference>
<dbReference type="InterPro" id="IPR001507">
    <property type="entry name" value="ZP_dom"/>
</dbReference>
<keyword evidence="4" id="KW-0812">Transmembrane</keyword>
<accession>A0A9W9ZGL5</accession>
<dbReference type="SMART" id="SM00241">
    <property type="entry name" value="ZP"/>
    <property type="match status" value="1"/>
</dbReference>
<keyword evidence="3" id="KW-0325">Glycoprotein</keyword>
<sequence>MPELSIPFSCYYTKEGVTSTYGLIPRKVRMTMDGGETKTEFTLEISVFKDEEYLFPYGIRDFPLKVSLSEPLYVQLAVDSPDTRLTIREERCYATPTQNPNDDMQYDIIRDSCVTDSTVQYYSSPQGTRRFSFDTFQFTGDYGSFVYLHCNLVVCNASNPTSRCSVSCFTDFPRRRRAMEQEKGVAHAALSEGPFLFRRDADADRDYYYTEKDSPFSVTTLVVIAMAIFCAACLAIIIYMKVKLNAPKPQPDPDRETYL</sequence>
<dbReference type="Pfam" id="PF00100">
    <property type="entry name" value="Zona_pellucida"/>
    <property type="match status" value="1"/>
</dbReference>
<dbReference type="Proteomes" id="UP001163046">
    <property type="component" value="Unassembled WGS sequence"/>
</dbReference>
<protein>
    <recommendedName>
        <fullName evidence="5">ZP domain-containing protein</fullName>
    </recommendedName>
</protein>
<feature type="domain" description="ZP" evidence="5">
    <location>
        <begin position="1"/>
        <end position="171"/>
    </location>
</feature>
<proteinExistence type="predicted"/>
<feature type="transmembrane region" description="Helical" evidence="4">
    <location>
        <begin position="216"/>
        <end position="240"/>
    </location>
</feature>
<organism evidence="6 7">
    <name type="scientific">Desmophyllum pertusum</name>
    <dbReference type="NCBI Taxonomy" id="174260"/>
    <lineage>
        <taxon>Eukaryota</taxon>
        <taxon>Metazoa</taxon>
        <taxon>Cnidaria</taxon>
        <taxon>Anthozoa</taxon>
        <taxon>Hexacorallia</taxon>
        <taxon>Scleractinia</taxon>
        <taxon>Caryophylliina</taxon>
        <taxon>Caryophylliidae</taxon>
        <taxon>Desmophyllum</taxon>
    </lineage>
</organism>
<evidence type="ECO:0000256" key="3">
    <source>
        <dbReference type="ARBA" id="ARBA00023180"/>
    </source>
</evidence>
<dbReference type="PANTHER" id="PTHR14002:SF43">
    <property type="entry name" value="DELTA-LIKE PROTEIN"/>
    <property type="match status" value="1"/>
</dbReference>
<dbReference type="InterPro" id="IPR055355">
    <property type="entry name" value="ZP-C"/>
</dbReference>
<evidence type="ECO:0000313" key="6">
    <source>
        <dbReference type="EMBL" id="KAJ7380108.1"/>
    </source>
</evidence>
<evidence type="ECO:0000256" key="4">
    <source>
        <dbReference type="SAM" id="Phobius"/>
    </source>
</evidence>
<dbReference type="PRINTS" id="PR00023">
    <property type="entry name" value="ZPELLUCIDA"/>
</dbReference>
<dbReference type="InterPro" id="IPR042235">
    <property type="entry name" value="ZP-C_dom"/>
</dbReference>
<dbReference type="AlphaFoldDB" id="A0A9W9ZGL5"/>